<dbReference type="InterPro" id="IPR043129">
    <property type="entry name" value="ATPase_NBD"/>
</dbReference>
<accession>F0WRQ6</accession>
<dbReference type="Gene3D" id="3.90.640.10">
    <property type="entry name" value="Actin, Chain A, domain 4"/>
    <property type="match status" value="1"/>
</dbReference>
<name>F0WRQ6_9STRA</name>
<dbReference type="PANTHER" id="PTHR11937">
    <property type="entry name" value="ACTIN"/>
    <property type="match status" value="1"/>
</dbReference>
<dbReference type="SMART" id="SM00268">
    <property type="entry name" value="ACTIN"/>
    <property type="match status" value="1"/>
</dbReference>
<proteinExistence type="inferred from homology"/>
<dbReference type="EMBL" id="FR824263">
    <property type="protein sequence ID" value="CCA24021.1"/>
    <property type="molecule type" value="Genomic_DNA"/>
</dbReference>
<dbReference type="InterPro" id="IPR004000">
    <property type="entry name" value="Actin"/>
</dbReference>
<organism evidence="3">
    <name type="scientific">Albugo laibachii Nc14</name>
    <dbReference type="NCBI Taxonomy" id="890382"/>
    <lineage>
        <taxon>Eukaryota</taxon>
        <taxon>Sar</taxon>
        <taxon>Stramenopiles</taxon>
        <taxon>Oomycota</taxon>
        <taxon>Peronosporomycetes</taxon>
        <taxon>Albuginales</taxon>
        <taxon>Albuginaceae</taxon>
        <taxon>Albugo</taxon>
    </lineage>
</organism>
<evidence type="ECO:0000256" key="1">
    <source>
        <dbReference type="ARBA" id="ARBA00049360"/>
    </source>
</evidence>
<evidence type="ECO:0000256" key="2">
    <source>
        <dbReference type="RuleBase" id="RU000487"/>
    </source>
</evidence>
<dbReference type="Gene3D" id="3.30.420.40">
    <property type="match status" value="2"/>
</dbReference>
<comment type="similarity">
    <text evidence="2">Belongs to the actin family.</text>
</comment>
<protein>
    <submittedName>
        <fullName evidence="3">Uncharacterized protein AlNc14C218G9052</fullName>
    </submittedName>
</protein>
<dbReference type="Pfam" id="PF00022">
    <property type="entry name" value="Actin"/>
    <property type="match status" value="2"/>
</dbReference>
<reference evidence="3" key="1">
    <citation type="journal article" date="2011" name="PLoS Biol.">
        <title>Gene gain and loss during evolution of obligate parasitism in the white rust pathogen of Arabidopsis thaliana.</title>
        <authorList>
            <person name="Kemen E."/>
            <person name="Gardiner A."/>
            <person name="Schultz-Larsen T."/>
            <person name="Kemen A.C."/>
            <person name="Balmuth A.L."/>
            <person name="Robert-Seilaniantz A."/>
            <person name="Bailey K."/>
            <person name="Holub E."/>
            <person name="Studholme D.J."/>
            <person name="Maclean D."/>
            <person name="Jones J.D."/>
        </authorList>
    </citation>
    <scope>NUCLEOTIDE SEQUENCE</scope>
</reference>
<evidence type="ECO:0000313" key="3">
    <source>
        <dbReference type="EMBL" id="CCA24021.1"/>
    </source>
</evidence>
<dbReference type="AlphaFoldDB" id="F0WRQ6"/>
<dbReference type="HOGENOM" id="CLU_027965_2_0_1"/>
<gene>
    <name evidence="3" type="primary">AlNc14C218G9052</name>
    <name evidence="3" type="ORF">ALNC14_101650</name>
</gene>
<reference evidence="3" key="2">
    <citation type="submission" date="2011-02" db="EMBL/GenBank/DDBJ databases">
        <authorList>
            <person name="MacLean D."/>
        </authorList>
    </citation>
    <scope>NUCLEOTIDE SEQUENCE</scope>
</reference>
<dbReference type="SUPFAM" id="SSF53067">
    <property type="entry name" value="Actin-like ATPase domain"/>
    <property type="match status" value="2"/>
</dbReference>
<comment type="catalytic activity">
    <reaction evidence="1">
        <text>ATP + H2O = ADP + phosphate + H(+)</text>
        <dbReference type="Rhea" id="RHEA:13065"/>
        <dbReference type="ChEBI" id="CHEBI:15377"/>
        <dbReference type="ChEBI" id="CHEBI:15378"/>
        <dbReference type="ChEBI" id="CHEBI:30616"/>
        <dbReference type="ChEBI" id="CHEBI:43474"/>
        <dbReference type="ChEBI" id="CHEBI:456216"/>
    </reaction>
</comment>
<sequence>MEMTQMHAHLDLAEIAIVPLFELRYCMHAISSSNLKSAVVIEVGSRYLKCGFSQEKEPRCIAEWKIAKYTPNPHQIGQLLKYVDSFLTSLFYDQLNIRPIQRHFVVCEDLLAPQMLREALMLTLLKTLQASSITFVPTLLTSLYATSYHTALIVDVGWYETRLLPIYKGSPLLHLYTTIPGGTQSSCLQLSTQLGIPRAKAEEILTKCCFCRPLIEPIEAVDAEFQDHLEVPGKLRWQVLEHYFTSEREHESIAEAVAEILSRAPIDLRKNLSRSILLIGGSSMLPGFENRLRHEICCVVNEYATLMHLSEEIEMAKLWFPRNVLGWIGGSIFAATHSRKHSITLDEYTAGRRLTDWLSVSSSYDSIQTA</sequence>